<dbReference type="InterPro" id="IPR043926">
    <property type="entry name" value="ABCG_dom"/>
</dbReference>
<evidence type="ECO:0000313" key="12">
    <source>
        <dbReference type="Proteomes" id="UP001229421"/>
    </source>
</evidence>
<gene>
    <name evidence="11" type="ORF">QVD17_38214</name>
</gene>
<accession>A0AAD8JZR8</accession>
<keyword evidence="8 9" id="KW-0472">Membrane</keyword>
<feature type="transmembrane region" description="Helical" evidence="9">
    <location>
        <begin position="369"/>
        <end position="390"/>
    </location>
</feature>
<keyword evidence="12" id="KW-1185">Reference proteome</keyword>
<dbReference type="InterPro" id="IPR003439">
    <property type="entry name" value="ABC_transporter-like_ATP-bd"/>
</dbReference>
<feature type="transmembrane region" description="Helical" evidence="9">
    <location>
        <begin position="479"/>
        <end position="501"/>
    </location>
</feature>
<dbReference type="CDD" id="cd03213">
    <property type="entry name" value="ABCG_EPDR"/>
    <property type="match status" value="1"/>
</dbReference>
<dbReference type="EMBL" id="JAUHHV010000010">
    <property type="protein sequence ID" value="KAK1411657.1"/>
    <property type="molecule type" value="Genomic_DNA"/>
</dbReference>
<comment type="similarity">
    <text evidence="2">Belongs to the ABC transporter superfamily. ABCG family. Eye pigment precursor importer (TC 3.A.1.204) subfamily.</text>
</comment>
<organism evidence="11 12">
    <name type="scientific">Tagetes erecta</name>
    <name type="common">African marigold</name>
    <dbReference type="NCBI Taxonomy" id="13708"/>
    <lineage>
        <taxon>Eukaryota</taxon>
        <taxon>Viridiplantae</taxon>
        <taxon>Streptophyta</taxon>
        <taxon>Embryophyta</taxon>
        <taxon>Tracheophyta</taxon>
        <taxon>Spermatophyta</taxon>
        <taxon>Magnoliopsida</taxon>
        <taxon>eudicotyledons</taxon>
        <taxon>Gunneridae</taxon>
        <taxon>Pentapetalae</taxon>
        <taxon>asterids</taxon>
        <taxon>campanulids</taxon>
        <taxon>Asterales</taxon>
        <taxon>Asteraceae</taxon>
        <taxon>Asteroideae</taxon>
        <taxon>Heliantheae alliance</taxon>
        <taxon>Tageteae</taxon>
        <taxon>Tagetes</taxon>
    </lineage>
</organism>
<dbReference type="Pfam" id="PF00005">
    <property type="entry name" value="ABC_tran"/>
    <property type="match status" value="1"/>
</dbReference>
<dbReference type="GO" id="GO:0140359">
    <property type="term" value="F:ABC-type transporter activity"/>
    <property type="evidence" value="ECO:0007669"/>
    <property type="project" value="InterPro"/>
</dbReference>
<dbReference type="PANTHER" id="PTHR48042">
    <property type="entry name" value="ABC TRANSPORTER G FAMILY MEMBER 11"/>
    <property type="match status" value="1"/>
</dbReference>
<keyword evidence="5" id="KW-0547">Nucleotide-binding</keyword>
<evidence type="ECO:0000256" key="1">
    <source>
        <dbReference type="ARBA" id="ARBA00004141"/>
    </source>
</evidence>
<dbReference type="SMART" id="SM00382">
    <property type="entry name" value="AAA"/>
    <property type="match status" value="1"/>
</dbReference>
<dbReference type="Gene3D" id="3.40.50.300">
    <property type="entry name" value="P-loop containing nucleotide triphosphate hydrolases"/>
    <property type="match status" value="1"/>
</dbReference>
<evidence type="ECO:0000259" key="10">
    <source>
        <dbReference type="PROSITE" id="PS50893"/>
    </source>
</evidence>
<dbReference type="PROSITE" id="PS50893">
    <property type="entry name" value="ABC_TRANSPORTER_2"/>
    <property type="match status" value="1"/>
</dbReference>
<dbReference type="SUPFAM" id="SSF52540">
    <property type="entry name" value="P-loop containing nucleoside triphosphate hydrolases"/>
    <property type="match status" value="1"/>
</dbReference>
<dbReference type="InterPro" id="IPR052215">
    <property type="entry name" value="Plant_ABCG"/>
</dbReference>
<comment type="caution">
    <text evidence="11">The sequence shown here is derived from an EMBL/GenBank/DDBJ whole genome shotgun (WGS) entry which is preliminary data.</text>
</comment>
<dbReference type="PANTHER" id="PTHR48042:SF15">
    <property type="entry name" value="ABC TRANSPORTER G FAMILY MEMBER 13"/>
    <property type="match status" value="1"/>
</dbReference>
<evidence type="ECO:0000256" key="3">
    <source>
        <dbReference type="ARBA" id="ARBA00022448"/>
    </source>
</evidence>
<evidence type="ECO:0000256" key="7">
    <source>
        <dbReference type="ARBA" id="ARBA00022989"/>
    </source>
</evidence>
<dbReference type="AlphaFoldDB" id="A0AAD8JZR8"/>
<dbReference type="GO" id="GO:0016887">
    <property type="term" value="F:ATP hydrolysis activity"/>
    <property type="evidence" value="ECO:0007669"/>
    <property type="project" value="InterPro"/>
</dbReference>
<dbReference type="GO" id="GO:0016020">
    <property type="term" value="C:membrane"/>
    <property type="evidence" value="ECO:0007669"/>
    <property type="project" value="UniProtKB-SubCell"/>
</dbReference>
<name>A0AAD8JZR8_TARER</name>
<feature type="transmembrane region" description="Helical" evidence="9">
    <location>
        <begin position="537"/>
        <end position="557"/>
    </location>
</feature>
<dbReference type="GO" id="GO:0005524">
    <property type="term" value="F:ATP binding"/>
    <property type="evidence" value="ECO:0007669"/>
    <property type="project" value="UniProtKB-KW"/>
</dbReference>
<dbReference type="Pfam" id="PF19055">
    <property type="entry name" value="ABC2_membrane_7"/>
    <property type="match status" value="1"/>
</dbReference>
<comment type="subcellular location">
    <subcellularLocation>
        <location evidence="1">Membrane</location>
        <topology evidence="1">Multi-pass membrane protein</topology>
    </subcellularLocation>
</comment>
<keyword evidence="7 9" id="KW-1133">Transmembrane helix</keyword>
<feature type="transmembrane region" description="Helical" evidence="9">
    <location>
        <begin position="402"/>
        <end position="423"/>
    </location>
</feature>
<protein>
    <recommendedName>
        <fullName evidence="10">ABC transporter domain-containing protein</fullName>
    </recommendedName>
</protein>
<dbReference type="InterPro" id="IPR027417">
    <property type="entry name" value="P-loop_NTPase"/>
</dbReference>
<dbReference type="Pfam" id="PF01061">
    <property type="entry name" value="ABC2_membrane"/>
    <property type="match status" value="1"/>
</dbReference>
<keyword evidence="3" id="KW-0813">Transport</keyword>
<dbReference type="PROSITE" id="PS00211">
    <property type="entry name" value="ABC_TRANSPORTER_1"/>
    <property type="match status" value="1"/>
</dbReference>
<feature type="transmembrane region" description="Helical" evidence="9">
    <location>
        <begin position="507"/>
        <end position="530"/>
    </location>
</feature>
<evidence type="ECO:0000256" key="8">
    <source>
        <dbReference type="ARBA" id="ARBA00023136"/>
    </source>
</evidence>
<sequence length="672" mass="75329">MEISEATIVDHVYLAWEDLSVMLPNCNSKKPTRRILNQVSGFAQPGRILGIMGPSGSGKSTLLDSLAGRLARNIIMTGNVFLNGRKKRLDYGSVAYVTQEDMLLATLTVKETLIYSAKLRLPGSLKQNQVNEIIDETIMELGLQDCAQNLIGNWHSRGISGGEKKRLSIALEILTRPTLLFLDEPTSGLDSASAFFVIHALRRMAQEAMLTIVSSIHQPSSEVFALFHDLFLLSGGETVFFGEAKMAIKFFSDVGLPCPSRKNPSDHFLQCINSDFDRVNATLQGSQRLQDKKTITTTHAPTTKIKAMLVHMYKCSEYATTTKTRFQEISSIEGLTIEAQSGSQASWWKQLTTLTERSFINMSRDIGYYWLRIVVYLMVSISVGTVFFNVGTSYHATYARGACAGFISGFMIFMSIGGFPSFIEEMKIFHKERLNGHYGVGVFMLSNFISSIPFLTLMAFVTAMVTYNMVKFQSGFSHITYACLDLLFSIAVVESCMMVIASLVPNFMMGIITGSGFIGIMMMTAGFFRIHHDLPKIFWRYPVSYINSMSWALQGALKNDMIGMEFNAPYEEEEKVSGDIILTTMLGVSLEHSKWWDLAAVVAILIFYRLLFFTIIKFREKATPIFQSLYVKRTLKQLNQRPSFRKTSPIPSNSHQPICSLSFQEGFNSPLH</sequence>
<keyword evidence="4 9" id="KW-0812">Transmembrane</keyword>
<feature type="transmembrane region" description="Helical" evidence="9">
    <location>
        <begin position="443"/>
        <end position="467"/>
    </location>
</feature>
<keyword evidence="6" id="KW-0067">ATP-binding</keyword>
<feature type="domain" description="ABC transporter" evidence="10">
    <location>
        <begin position="14"/>
        <end position="260"/>
    </location>
</feature>
<evidence type="ECO:0000256" key="6">
    <source>
        <dbReference type="ARBA" id="ARBA00022840"/>
    </source>
</evidence>
<evidence type="ECO:0000256" key="5">
    <source>
        <dbReference type="ARBA" id="ARBA00022741"/>
    </source>
</evidence>
<evidence type="ECO:0000256" key="9">
    <source>
        <dbReference type="SAM" id="Phobius"/>
    </source>
</evidence>
<reference evidence="11" key="1">
    <citation type="journal article" date="2023" name="bioRxiv">
        <title>Improved chromosome-level genome assembly for marigold (Tagetes erecta).</title>
        <authorList>
            <person name="Jiang F."/>
            <person name="Yuan L."/>
            <person name="Wang S."/>
            <person name="Wang H."/>
            <person name="Xu D."/>
            <person name="Wang A."/>
            <person name="Fan W."/>
        </authorList>
    </citation>
    <scope>NUCLEOTIDE SEQUENCE</scope>
    <source>
        <strain evidence="11">WSJ</strain>
        <tissue evidence="11">Leaf</tissue>
    </source>
</reference>
<evidence type="ECO:0000256" key="2">
    <source>
        <dbReference type="ARBA" id="ARBA00005814"/>
    </source>
</evidence>
<dbReference type="InterPro" id="IPR003593">
    <property type="entry name" value="AAA+_ATPase"/>
</dbReference>
<dbReference type="InterPro" id="IPR013525">
    <property type="entry name" value="ABC2_TM"/>
</dbReference>
<dbReference type="InterPro" id="IPR017871">
    <property type="entry name" value="ABC_transporter-like_CS"/>
</dbReference>
<dbReference type="Proteomes" id="UP001229421">
    <property type="component" value="Unassembled WGS sequence"/>
</dbReference>
<proteinExistence type="inferred from homology"/>
<feature type="transmembrane region" description="Helical" evidence="9">
    <location>
        <begin position="595"/>
        <end position="616"/>
    </location>
</feature>
<evidence type="ECO:0000313" key="11">
    <source>
        <dbReference type="EMBL" id="KAK1411657.1"/>
    </source>
</evidence>
<evidence type="ECO:0000256" key="4">
    <source>
        <dbReference type="ARBA" id="ARBA00022692"/>
    </source>
</evidence>